<dbReference type="PIRSF" id="PIRSF036625">
    <property type="entry name" value="GAF_ANTAR"/>
    <property type="match status" value="1"/>
</dbReference>
<keyword evidence="1" id="KW-0808">Transferase</keyword>
<dbReference type="RefSeq" id="WP_085468715.1">
    <property type="nucleotide sequence ID" value="NZ_CP083974.1"/>
</dbReference>
<evidence type="ECO:0000256" key="4">
    <source>
        <dbReference type="ARBA" id="ARBA00023163"/>
    </source>
</evidence>
<organism evidence="6 7">
    <name type="scientific">Rhodococcus rhodochrous</name>
    <dbReference type="NCBI Taxonomy" id="1829"/>
    <lineage>
        <taxon>Bacteria</taxon>
        <taxon>Bacillati</taxon>
        <taxon>Actinomycetota</taxon>
        <taxon>Actinomycetes</taxon>
        <taxon>Mycobacteriales</taxon>
        <taxon>Nocardiaceae</taxon>
        <taxon>Rhodococcus</taxon>
    </lineage>
</organism>
<reference evidence="6 7" key="1">
    <citation type="journal article" date="2021" name="Front. Microbiol.">
        <title>Bacterial Transformation of Aromatic Monomers in Softwood Black Liquor.</title>
        <authorList>
            <person name="Navas L.E."/>
            <person name="Dexter G."/>
            <person name="Liu J."/>
            <person name="Levy-Booth D."/>
            <person name="Cho M."/>
            <person name="Jang S.K."/>
            <person name="Mansfield S.D."/>
            <person name="Renneckar S."/>
            <person name="Mohn W.W."/>
            <person name="Eltis L.D."/>
        </authorList>
    </citation>
    <scope>NUCLEOTIDE SEQUENCE [LARGE SCALE GENOMIC DNA]</scope>
    <source>
        <strain evidence="6 7">GD02</strain>
    </source>
</reference>
<keyword evidence="2" id="KW-0418">Kinase</keyword>
<dbReference type="InterPro" id="IPR036388">
    <property type="entry name" value="WH-like_DNA-bd_sf"/>
</dbReference>
<keyword evidence="3" id="KW-0805">Transcription regulation</keyword>
<dbReference type="InterPro" id="IPR005561">
    <property type="entry name" value="ANTAR"/>
</dbReference>
<evidence type="ECO:0000259" key="5">
    <source>
        <dbReference type="PROSITE" id="PS50921"/>
    </source>
</evidence>
<dbReference type="GO" id="GO:0003723">
    <property type="term" value="F:RNA binding"/>
    <property type="evidence" value="ECO:0007669"/>
    <property type="project" value="InterPro"/>
</dbReference>
<accession>A0AA47A674</accession>
<dbReference type="Pfam" id="PF13185">
    <property type="entry name" value="GAF_2"/>
    <property type="match status" value="1"/>
</dbReference>
<evidence type="ECO:0000256" key="1">
    <source>
        <dbReference type="ARBA" id="ARBA00022679"/>
    </source>
</evidence>
<evidence type="ECO:0000313" key="7">
    <source>
        <dbReference type="Proteomes" id="UP001162740"/>
    </source>
</evidence>
<evidence type="ECO:0000256" key="2">
    <source>
        <dbReference type="ARBA" id="ARBA00022777"/>
    </source>
</evidence>
<evidence type="ECO:0000313" key="6">
    <source>
        <dbReference type="EMBL" id="UZF45234.1"/>
    </source>
</evidence>
<evidence type="ECO:0000256" key="3">
    <source>
        <dbReference type="ARBA" id="ARBA00023015"/>
    </source>
</evidence>
<dbReference type="Pfam" id="PF03861">
    <property type="entry name" value="ANTAR"/>
    <property type="match status" value="1"/>
</dbReference>
<feature type="domain" description="ANTAR" evidence="5">
    <location>
        <begin position="163"/>
        <end position="224"/>
    </location>
</feature>
<protein>
    <submittedName>
        <fullName evidence="6">GAF and ANTAR domain-containing protein</fullName>
    </submittedName>
</protein>
<dbReference type="SUPFAM" id="SSF55781">
    <property type="entry name" value="GAF domain-like"/>
    <property type="match status" value="1"/>
</dbReference>
<name>A0AA47A674_RHORH</name>
<dbReference type="Gene3D" id="3.30.450.40">
    <property type="match status" value="1"/>
</dbReference>
<dbReference type="InterPro" id="IPR011006">
    <property type="entry name" value="CheY-like_superfamily"/>
</dbReference>
<proteinExistence type="predicted"/>
<dbReference type="PROSITE" id="PS50921">
    <property type="entry name" value="ANTAR"/>
    <property type="match status" value="1"/>
</dbReference>
<dbReference type="SUPFAM" id="SSF52172">
    <property type="entry name" value="CheY-like"/>
    <property type="match status" value="1"/>
</dbReference>
<dbReference type="SMART" id="SM01012">
    <property type="entry name" value="ANTAR"/>
    <property type="match status" value="1"/>
</dbReference>
<dbReference type="InterPro" id="IPR003018">
    <property type="entry name" value="GAF"/>
</dbReference>
<keyword evidence="4" id="KW-0804">Transcription</keyword>
<dbReference type="GO" id="GO:0016301">
    <property type="term" value="F:kinase activity"/>
    <property type="evidence" value="ECO:0007669"/>
    <property type="project" value="UniProtKB-KW"/>
</dbReference>
<dbReference type="AlphaFoldDB" id="A0AA47A674"/>
<dbReference type="Proteomes" id="UP001162740">
    <property type="component" value="Chromosome"/>
</dbReference>
<dbReference type="Gene3D" id="1.10.10.10">
    <property type="entry name" value="Winged helix-like DNA-binding domain superfamily/Winged helix DNA-binding domain"/>
    <property type="match status" value="1"/>
</dbReference>
<sequence>MTRSSEDGDLGRRIAQLARGFYRPTDLDETLRGVTAAAVELVKGAACADILIVTGRKHFRSLAATSEIAEHLDDVQEQFGEGPCLDASFKYLVVRADDLRTETRWPRFAKAAVDAGVLGALSFQLYLDQESMGALNMFSFEADAFGPLAEATAEVLAAHAAMAMSAARSQGQFASALATRDIIGQAKGMIMERFGIDAVAAFELLRKLSQDSNVPLAEIARRIVEAGPERKGDEHKHEAEADPHVCVTAHTPPG</sequence>
<dbReference type="InterPro" id="IPR012074">
    <property type="entry name" value="GAF_ANTAR"/>
</dbReference>
<dbReference type="EMBL" id="CP083974">
    <property type="protein sequence ID" value="UZF45234.1"/>
    <property type="molecule type" value="Genomic_DNA"/>
</dbReference>
<gene>
    <name evidence="6" type="ORF">KUM34_000485</name>
</gene>
<dbReference type="InterPro" id="IPR029016">
    <property type="entry name" value="GAF-like_dom_sf"/>
</dbReference>